<evidence type="ECO:0000256" key="3">
    <source>
        <dbReference type="ARBA" id="ARBA00022475"/>
    </source>
</evidence>
<organism evidence="14 15">
    <name type="scientific">Abyssobacteria bacterium (strain SURF_5)</name>
    <dbReference type="NCBI Taxonomy" id="2093360"/>
    <lineage>
        <taxon>Bacteria</taxon>
        <taxon>Pseudomonadati</taxon>
        <taxon>Candidatus Hydrogenedentota</taxon>
        <taxon>Candidatus Abyssobacteria</taxon>
    </lineage>
</organism>
<evidence type="ECO:0000256" key="7">
    <source>
        <dbReference type="ARBA" id="ARBA00023122"/>
    </source>
</evidence>
<dbReference type="Pfam" id="PF03471">
    <property type="entry name" value="CorC_HlyC"/>
    <property type="match status" value="1"/>
</dbReference>
<evidence type="ECO:0000313" key="15">
    <source>
        <dbReference type="Proteomes" id="UP000265882"/>
    </source>
</evidence>
<dbReference type="InterPro" id="IPR036318">
    <property type="entry name" value="FAD-bd_PCMH-like_sf"/>
</dbReference>
<comment type="caution">
    <text evidence="14">The sequence shown here is derived from an EMBL/GenBank/DDBJ whole genome shotgun (WGS) entry which is preliminary data.</text>
</comment>
<accession>A0A3A4NJ37</accession>
<dbReference type="PROSITE" id="PS51371">
    <property type="entry name" value="CBS"/>
    <property type="match status" value="2"/>
</dbReference>
<dbReference type="PROSITE" id="PS51846">
    <property type="entry name" value="CNNM"/>
    <property type="match status" value="1"/>
</dbReference>
<evidence type="ECO:0000256" key="11">
    <source>
        <dbReference type="SAM" id="Phobius"/>
    </source>
</evidence>
<reference evidence="14 15" key="1">
    <citation type="journal article" date="2017" name="ISME J.">
        <title>Energy and carbon metabolisms in a deep terrestrial subsurface fluid microbial community.</title>
        <authorList>
            <person name="Momper L."/>
            <person name="Jungbluth S.P."/>
            <person name="Lee M.D."/>
            <person name="Amend J.P."/>
        </authorList>
    </citation>
    <scope>NUCLEOTIDE SEQUENCE [LARGE SCALE GENOMIC DNA]</scope>
    <source>
        <strain evidence="14">SURF_5</strain>
    </source>
</reference>
<keyword evidence="8 10" id="KW-0472">Membrane</keyword>
<evidence type="ECO:0000256" key="10">
    <source>
        <dbReference type="PROSITE-ProRule" id="PRU01193"/>
    </source>
</evidence>
<dbReference type="SMART" id="SM01091">
    <property type="entry name" value="CorC_HlyC"/>
    <property type="match status" value="1"/>
</dbReference>
<dbReference type="Gene3D" id="3.30.465.10">
    <property type="match status" value="1"/>
</dbReference>
<keyword evidence="6 10" id="KW-1133">Transmembrane helix</keyword>
<dbReference type="GO" id="GO:0005886">
    <property type="term" value="C:plasma membrane"/>
    <property type="evidence" value="ECO:0007669"/>
    <property type="project" value="UniProtKB-SubCell"/>
</dbReference>
<feature type="domain" description="CNNM transmembrane" evidence="13">
    <location>
        <begin position="1"/>
        <end position="194"/>
    </location>
</feature>
<evidence type="ECO:0000256" key="9">
    <source>
        <dbReference type="PROSITE-ProRule" id="PRU00703"/>
    </source>
</evidence>
<name>A0A3A4NJ37_ABYX5</name>
<dbReference type="InterPro" id="IPR002550">
    <property type="entry name" value="CNNM"/>
</dbReference>
<evidence type="ECO:0000256" key="2">
    <source>
        <dbReference type="ARBA" id="ARBA00006337"/>
    </source>
</evidence>
<keyword evidence="3" id="KW-1003">Cell membrane</keyword>
<evidence type="ECO:0000256" key="8">
    <source>
        <dbReference type="ARBA" id="ARBA00023136"/>
    </source>
</evidence>
<evidence type="ECO:0000313" key="14">
    <source>
        <dbReference type="EMBL" id="RJP19162.1"/>
    </source>
</evidence>
<evidence type="ECO:0000259" key="12">
    <source>
        <dbReference type="PROSITE" id="PS51371"/>
    </source>
</evidence>
<dbReference type="SUPFAM" id="SSF54631">
    <property type="entry name" value="CBS-domain pair"/>
    <property type="match status" value="1"/>
</dbReference>
<feature type="transmembrane region" description="Helical" evidence="11">
    <location>
        <begin position="94"/>
        <end position="113"/>
    </location>
</feature>
<dbReference type="GO" id="GO:0050660">
    <property type="term" value="F:flavin adenine dinucleotide binding"/>
    <property type="evidence" value="ECO:0007669"/>
    <property type="project" value="InterPro"/>
</dbReference>
<dbReference type="Pfam" id="PF01595">
    <property type="entry name" value="CNNM"/>
    <property type="match status" value="1"/>
</dbReference>
<dbReference type="PANTHER" id="PTHR22777:SF32">
    <property type="entry name" value="UPF0053 INNER MEMBRANE PROTEIN YFJD"/>
    <property type="match status" value="1"/>
</dbReference>
<dbReference type="AlphaFoldDB" id="A0A3A4NJ37"/>
<dbReference type="Gene3D" id="3.10.580.10">
    <property type="entry name" value="CBS-domain"/>
    <property type="match status" value="1"/>
</dbReference>
<dbReference type="SMART" id="SM00116">
    <property type="entry name" value="CBS"/>
    <property type="match status" value="2"/>
</dbReference>
<dbReference type="EMBL" id="QZKU01000092">
    <property type="protein sequence ID" value="RJP19162.1"/>
    <property type="molecule type" value="Genomic_DNA"/>
</dbReference>
<sequence length="433" mass="49168">MDNNLLDHSILLAILLCLSFFFSGSETALFSLPRLVVERLKQSSSSGKHVANLLEEPNRLLVTILFGNLTVNILISAIIGAWVLRLFESLDYSVYLGSFAAIAITTATILFFGEVAPKTLAINNAERFAAKVAFPLSLASKILYFPLRFLLTLTDSALRLFGIQQRQRDEMMTEEELKTLVAMGVEEGVLKSTERLMIHRIFEFGDTLVRDVFVPRTEMIRVKFDITVEELSRIMRETGHSRFPVYGKTVDDIRGIVYAKDLFPYFWRGQLNIPISLFIRSAYYVPETKKVRDLLREFQSGHIHMAIVVDEHGGTSGIVTLEDLIEEVVGEIFDEYDIRKKQFEHLPNGILRVDARLRLDELSDLLETDIHAAEVDTVGGLIYELLERVPTPGEFVEHEGYRFAVEDMKNRRIRTVLVSPLPGDGNVNRKILS</sequence>
<dbReference type="InterPro" id="IPR000644">
    <property type="entry name" value="CBS_dom"/>
</dbReference>
<gene>
    <name evidence="14" type="ORF">C4520_13305</name>
</gene>
<dbReference type="Pfam" id="PF00571">
    <property type="entry name" value="CBS"/>
    <property type="match status" value="2"/>
</dbReference>
<dbReference type="InterPro" id="IPR005170">
    <property type="entry name" value="Transptr-assoc_dom"/>
</dbReference>
<protein>
    <submittedName>
        <fullName evidence="14">HlyC/CorC family transporter</fullName>
    </submittedName>
</protein>
<dbReference type="InterPro" id="IPR016169">
    <property type="entry name" value="FAD-bd_PCMH_sub2"/>
</dbReference>
<feature type="transmembrane region" description="Helical" evidence="11">
    <location>
        <begin position="60"/>
        <end position="87"/>
    </location>
</feature>
<dbReference type="InterPro" id="IPR046342">
    <property type="entry name" value="CBS_dom_sf"/>
</dbReference>
<keyword evidence="7 9" id="KW-0129">CBS domain</keyword>
<dbReference type="SUPFAM" id="SSF56176">
    <property type="entry name" value="FAD-binding/transporter-associated domain-like"/>
    <property type="match status" value="1"/>
</dbReference>
<comment type="subcellular location">
    <subcellularLocation>
        <location evidence="1">Cell membrane</location>
        <topology evidence="1">Multi-pass membrane protein</topology>
    </subcellularLocation>
</comment>
<keyword evidence="4 10" id="KW-0812">Transmembrane</keyword>
<evidence type="ECO:0000256" key="4">
    <source>
        <dbReference type="ARBA" id="ARBA00022692"/>
    </source>
</evidence>
<evidence type="ECO:0000256" key="1">
    <source>
        <dbReference type="ARBA" id="ARBA00004651"/>
    </source>
</evidence>
<dbReference type="PANTHER" id="PTHR22777">
    <property type="entry name" value="HEMOLYSIN-RELATED"/>
    <property type="match status" value="1"/>
</dbReference>
<comment type="similarity">
    <text evidence="2">Belongs to the UPF0053 family.</text>
</comment>
<evidence type="ECO:0000256" key="6">
    <source>
        <dbReference type="ARBA" id="ARBA00022989"/>
    </source>
</evidence>
<evidence type="ECO:0000259" key="13">
    <source>
        <dbReference type="PROSITE" id="PS51846"/>
    </source>
</evidence>
<keyword evidence="5" id="KW-0677">Repeat</keyword>
<evidence type="ECO:0000256" key="5">
    <source>
        <dbReference type="ARBA" id="ARBA00022737"/>
    </source>
</evidence>
<proteinExistence type="inferred from homology"/>
<dbReference type="CDD" id="cd04590">
    <property type="entry name" value="CBS_pair_CorC_HlyC_assoc"/>
    <property type="match status" value="1"/>
</dbReference>
<feature type="domain" description="CBS" evidence="12">
    <location>
        <begin position="215"/>
        <end position="275"/>
    </location>
</feature>
<dbReference type="InterPro" id="IPR044751">
    <property type="entry name" value="Ion_transp-like_CBS"/>
</dbReference>
<dbReference type="FunFam" id="3.10.580.10:FF:000002">
    <property type="entry name" value="Magnesium/cobalt efflux protein CorC"/>
    <property type="match status" value="1"/>
</dbReference>
<dbReference type="Proteomes" id="UP000265882">
    <property type="component" value="Unassembled WGS sequence"/>
</dbReference>
<feature type="domain" description="CBS" evidence="12">
    <location>
        <begin position="278"/>
        <end position="335"/>
    </location>
</feature>